<sequence length="740" mass="82248">MQLSDSDTALLQDSLFPEDNFPEADGRTGSKSGNLDVAHEVGPMMETDTTANMTTDYLDMDMDMDMDMGDDINSNLNIDTESSNSVTTDPGEISPAAMGNEGDTHEPPVEIIFFGNDHLQKPIRDNPSTTSDEGAKFSRDMYQYLSKHKMVRDAFDGLVKMMNTYMAENTPEGSSPPPELLSHYLSKKHALQSYPVTPKIYYACSKGCQMFNAKEDVGNCTFCKQRPGAYASTSTPSSSASALASASTPVSEQSPETSNTPAQKVQYLPLIDQLALLIYDPNIGKSNISVLAACIDHWNDYLKGLTNEGRLQQAFFTINHHYFTHTPELIRNMGPMNTYSTFANERTIGEYKRQIRSKKLPATNAANIMVNLAALNRIDRLRANDSGSPDDDRRAAKQAARTLTTDDEENSSELWGPIRSMSIESFGTHANANVSLYLKAYFSSLGENDTDIKNDEVVELACHLWQENGTVTISMDQIQGVQQQQSHLQQTLQQQRLQQQQRSQRQRHEQPVQKPQRFSYFAADVDTFAPSSSPFGRTPSLSSLDLVNPSSSLDSTSIGDNDFSDSATTAYQLSLTRSRIKQPVQAQMTAPGPQDPFQTCYIHCAIVRIQNSSQMSEICANNNISPTLSWGSVPIHLRYDAQLKLEEATSAYLPLRACIASWGVKLMLSKHWNNTKESKQTYEHSKPPLSLNIILLLSIFKLCNCLRLLHGAKEAGNLGRQTILRSVLSNKNRVKHSRII</sequence>
<dbReference type="EMBL" id="MCGN01000004">
    <property type="protein sequence ID" value="ORY97174.1"/>
    <property type="molecule type" value="Genomic_DNA"/>
</dbReference>
<proteinExistence type="predicted"/>
<evidence type="ECO:0000313" key="3">
    <source>
        <dbReference type="Proteomes" id="UP000242180"/>
    </source>
</evidence>
<gene>
    <name evidence="2" type="ORF">BCR43DRAFT_513606</name>
</gene>
<feature type="region of interest" description="Disordered" evidence="1">
    <location>
        <begin position="241"/>
        <end position="261"/>
    </location>
</feature>
<protein>
    <submittedName>
        <fullName evidence="2">Uncharacterized protein</fullName>
    </submittedName>
</protein>
<feature type="compositionally biased region" description="Low complexity" evidence="1">
    <location>
        <begin position="241"/>
        <end position="251"/>
    </location>
</feature>
<comment type="caution">
    <text evidence="2">The sequence shown here is derived from an EMBL/GenBank/DDBJ whole genome shotgun (WGS) entry which is preliminary data.</text>
</comment>
<dbReference type="InParanoid" id="A0A1X2HDZ2"/>
<dbReference type="Proteomes" id="UP000242180">
    <property type="component" value="Unassembled WGS sequence"/>
</dbReference>
<accession>A0A1X2HDZ2</accession>
<feature type="compositionally biased region" description="Polar residues" evidence="1">
    <location>
        <begin position="79"/>
        <end position="88"/>
    </location>
</feature>
<feature type="region of interest" description="Disordered" evidence="1">
    <location>
        <begin position="1"/>
        <end position="36"/>
    </location>
</feature>
<feature type="region of interest" description="Disordered" evidence="1">
    <location>
        <begin position="79"/>
        <end position="105"/>
    </location>
</feature>
<reference evidence="2 3" key="1">
    <citation type="submission" date="2016-07" db="EMBL/GenBank/DDBJ databases">
        <title>Pervasive Adenine N6-methylation of Active Genes in Fungi.</title>
        <authorList>
            <consortium name="DOE Joint Genome Institute"/>
            <person name="Mondo S.J."/>
            <person name="Dannebaum R.O."/>
            <person name="Kuo R.C."/>
            <person name="Labutti K."/>
            <person name="Haridas S."/>
            <person name="Kuo A."/>
            <person name="Salamov A."/>
            <person name="Ahrendt S.R."/>
            <person name="Lipzen A."/>
            <person name="Sullivan W."/>
            <person name="Andreopoulos W.B."/>
            <person name="Clum A."/>
            <person name="Lindquist E."/>
            <person name="Daum C."/>
            <person name="Ramamoorthy G.K."/>
            <person name="Gryganskyi A."/>
            <person name="Culley D."/>
            <person name="Magnuson J.K."/>
            <person name="James T.Y."/>
            <person name="O'Malley M.A."/>
            <person name="Stajich J.E."/>
            <person name="Spatafora J.W."/>
            <person name="Visel A."/>
            <person name="Grigoriev I.V."/>
        </authorList>
    </citation>
    <scope>NUCLEOTIDE SEQUENCE [LARGE SCALE GENOMIC DNA]</scope>
    <source>
        <strain evidence="2 3">NRRL 2496</strain>
    </source>
</reference>
<dbReference type="AlphaFoldDB" id="A0A1X2HDZ2"/>
<feature type="compositionally biased region" description="Polar residues" evidence="1">
    <location>
        <begin position="1"/>
        <end position="11"/>
    </location>
</feature>
<evidence type="ECO:0000256" key="1">
    <source>
        <dbReference type="SAM" id="MobiDB-lite"/>
    </source>
</evidence>
<dbReference type="OrthoDB" id="2256811at2759"/>
<name>A0A1X2HDZ2_SYNRA</name>
<feature type="compositionally biased region" description="Polar residues" evidence="1">
    <location>
        <begin position="252"/>
        <end position="261"/>
    </location>
</feature>
<organism evidence="2 3">
    <name type="scientific">Syncephalastrum racemosum</name>
    <name type="common">Filamentous fungus</name>
    <dbReference type="NCBI Taxonomy" id="13706"/>
    <lineage>
        <taxon>Eukaryota</taxon>
        <taxon>Fungi</taxon>
        <taxon>Fungi incertae sedis</taxon>
        <taxon>Mucoromycota</taxon>
        <taxon>Mucoromycotina</taxon>
        <taxon>Mucoromycetes</taxon>
        <taxon>Mucorales</taxon>
        <taxon>Syncephalastraceae</taxon>
        <taxon>Syncephalastrum</taxon>
    </lineage>
</organism>
<feature type="region of interest" description="Disordered" evidence="1">
    <location>
        <begin position="382"/>
        <end position="412"/>
    </location>
</feature>
<feature type="region of interest" description="Disordered" evidence="1">
    <location>
        <begin position="497"/>
        <end position="516"/>
    </location>
</feature>
<keyword evidence="3" id="KW-1185">Reference proteome</keyword>
<evidence type="ECO:0000313" key="2">
    <source>
        <dbReference type="EMBL" id="ORY97174.1"/>
    </source>
</evidence>